<dbReference type="GO" id="GO:0061630">
    <property type="term" value="F:ubiquitin protein ligase activity"/>
    <property type="evidence" value="ECO:0007669"/>
    <property type="project" value="UniProtKB-EC"/>
</dbReference>
<comment type="pathway">
    <text evidence="4">Protein modification; protein ubiquitination.</text>
</comment>
<evidence type="ECO:0000256" key="18">
    <source>
        <dbReference type="ARBA" id="ARBA00029536"/>
    </source>
</evidence>
<dbReference type="GO" id="GO:0022603">
    <property type="term" value="P:regulation of anatomical structure morphogenesis"/>
    <property type="evidence" value="ECO:0007669"/>
    <property type="project" value="UniProtKB-ARBA"/>
</dbReference>
<reference evidence="23" key="2">
    <citation type="submission" date="2025-05" db="UniProtKB">
        <authorList>
            <consortium name="EnsemblMetazoa"/>
        </authorList>
    </citation>
    <scope>IDENTIFICATION</scope>
</reference>
<evidence type="ECO:0000256" key="7">
    <source>
        <dbReference type="ARBA" id="ARBA00022553"/>
    </source>
</evidence>
<dbReference type="AlphaFoldDB" id="A0A6P7GZN8"/>
<dbReference type="FunFam" id="2.20.25.20:FF:000008">
    <property type="entry name" value="E3 ubiquitin-protein ligase parkin"/>
    <property type="match status" value="1"/>
</dbReference>
<evidence type="ECO:0000256" key="19">
    <source>
        <dbReference type="PIRSR" id="PIRSR037880-1"/>
    </source>
</evidence>
<evidence type="ECO:0000256" key="11">
    <source>
        <dbReference type="ARBA" id="ARBA00022771"/>
    </source>
</evidence>
<dbReference type="InterPro" id="IPR041170">
    <property type="entry name" value="Znf-RING_14"/>
</dbReference>
<dbReference type="InterPro" id="IPR029071">
    <property type="entry name" value="Ubiquitin-like_domsf"/>
</dbReference>
<dbReference type="GO" id="GO:0005829">
    <property type="term" value="C:cytosol"/>
    <property type="evidence" value="ECO:0007669"/>
    <property type="project" value="UniProtKB-SubCell"/>
</dbReference>
<dbReference type="InterPro" id="IPR031127">
    <property type="entry name" value="E3_UB_ligase_RBR"/>
</dbReference>
<dbReference type="InterPro" id="IPR041565">
    <property type="entry name" value="Parkin_Znf-RING"/>
</dbReference>
<evidence type="ECO:0000256" key="8">
    <source>
        <dbReference type="ARBA" id="ARBA00022679"/>
    </source>
</evidence>
<dbReference type="InterPro" id="IPR047536">
    <property type="entry name" value="Rcat_RBR_parkin"/>
</dbReference>
<dbReference type="GO" id="GO:0016567">
    <property type="term" value="P:protein ubiquitination"/>
    <property type="evidence" value="ECO:0007669"/>
    <property type="project" value="UniProtKB-UniPathway"/>
</dbReference>
<dbReference type="Gene3D" id="1.20.120.1750">
    <property type="match status" value="1"/>
</dbReference>
<dbReference type="PRINTS" id="PR01475">
    <property type="entry name" value="PARKIN"/>
</dbReference>
<evidence type="ECO:0000256" key="3">
    <source>
        <dbReference type="ARBA" id="ARBA00004514"/>
    </source>
</evidence>
<dbReference type="SUPFAM" id="SSF54236">
    <property type="entry name" value="Ubiquitin-like"/>
    <property type="match status" value="1"/>
</dbReference>
<evidence type="ECO:0000256" key="10">
    <source>
        <dbReference type="ARBA" id="ARBA00022737"/>
    </source>
</evidence>
<dbReference type="InterPro" id="IPR054694">
    <property type="entry name" value="Parkin-like_IBR"/>
</dbReference>
<dbReference type="EnsemblMetazoa" id="XM_050648418.1">
    <property type="protein sequence ID" value="XP_050504375.1"/>
    <property type="gene ID" value="LOC126883169"/>
</dbReference>
<dbReference type="EC" id="2.3.2.31" evidence="5"/>
<evidence type="ECO:0000256" key="13">
    <source>
        <dbReference type="ARBA" id="ARBA00022833"/>
    </source>
</evidence>
<evidence type="ECO:0000259" key="21">
    <source>
        <dbReference type="PROSITE" id="PS50053"/>
    </source>
</evidence>
<name>A0A6P7GZN8_DIAVI</name>
<dbReference type="CDD" id="cd20357">
    <property type="entry name" value="Rcat_RBR_parkin"/>
    <property type="match status" value="1"/>
</dbReference>
<dbReference type="PIRSF" id="PIRSF037880">
    <property type="entry name" value="Parkin"/>
    <property type="match status" value="1"/>
</dbReference>
<sequence length="492" mass="54954">MSFIIIAFKNFLHTMLQLLSFGKKTITNSLSVYVKTIGGNTLTVDLDPTWDIKNVKEIVAPQLGLEPDEVKIIFAGKELGDEIKIEECDLGQKSILHAVKIRGKRSKLIQPTNSSVIEENEDPSSKPLSEVLDDSMFSHEDSNSFNSTTERRSSQSESGLIKSKVHFYVFCPTCKAMKSGKIRVRCHFCKSGAITVHADPQNWNDVLISKQITGTCENSPELCSNLLKNVEPTFAEFYFKCSEHTSLGEQDGAVPLDLIRPNLRDIPCLACADVSDPVLVFPCQEKHVTCLDCFRQYCVTRLMERQFWQHPELGYTLACPAGCLDSFIKEVHHFRLLTDAQYAQYQRFGTEEFVLRSGGVLCPQPGCGMGILVDSSCNKVACINGCGYVFCRLCLQGYHIGECRPSDMDSSAGGEGCLYSVDPNRASDARWDEASRVTIKVSTKPCPKCRTPTERDGGCMHMVCTRAGCEFHWCWVCQTAWTRDCMGSHWFG</sequence>
<dbReference type="SMART" id="SM00213">
    <property type="entry name" value="UBQ"/>
    <property type="match status" value="1"/>
</dbReference>
<evidence type="ECO:0000256" key="17">
    <source>
        <dbReference type="ARBA" id="ARBA00029442"/>
    </source>
</evidence>
<dbReference type="Pfam" id="PF00240">
    <property type="entry name" value="ubiquitin"/>
    <property type="match status" value="1"/>
</dbReference>
<evidence type="ECO:0000313" key="25">
    <source>
        <dbReference type="RefSeq" id="XP_028151632.1"/>
    </source>
</evidence>
<dbReference type="GO" id="GO:0000423">
    <property type="term" value="P:mitophagy"/>
    <property type="evidence" value="ECO:0007669"/>
    <property type="project" value="UniProtKB-ARBA"/>
</dbReference>
<dbReference type="InParanoid" id="A0A6P7GZN8"/>
<dbReference type="InterPro" id="IPR000626">
    <property type="entry name" value="Ubiquitin-like_dom"/>
</dbReference>
<evidence type="ECO:0000256" key="15">
    <source>
        <dbReference type="ARBA" id="ARBA00023006"/>
    </source>
</evidence>
<evidence type="ECO:0000256" key="2">
    <source>
        <dbReference type="ARBA" id="ARBA00004173"/>
    </source>
</evidence>
<evidence type="ECO:0000256" key="5">
    <source>
        <dbReference type="ARBA" id="ARBA00012251"/>
    </source>
</evidence>
<keyword evidence="24" id="KW-1185">Reference proteome</keyword>
<evidence type="ECO:0000256" key="12">
    <source>
        <dbReference type="ARBA" id="ARBA00022786"/>
    </source>
</evidence>
<reference evidence="25" key="1">
    <citation type="submission" date="2025-04" db="UniProtKB">
        <authorList>
            <consortium name="RefSeq"/>
        </authorList>
    </citation>
    <scope>IDENTIFICATION</scope>
</reference>
<dbReference type="InterPro" id="IPR047534">
    <property type="entry name" value="BRcat_RBR_parkin"/>
</dbReference>
<keyword evidence="10" id="KW-0677">Repeat</keyword>
<evidence type="ECO:0000256" key="20">
    <source>
        <dbReference type="SAM" id="MobiDB-lite"/>
    </source>
</evidence>
<evidence type="ECO:0000256" key="1">
    <source>
        <dbReference type="ARBA" id="ARBA00001798"/>
    </source>
</evidence>
<accession>A0A6P7GZN8</accession>
<feature type="domain" description="Ubiquitin-like" evidence="21">
    <location>
        <begin position="30"/>
        <end position="99"/>
    </location>
</feature>
<organism evidence="25">
    <name type="scientific">Diabrotica virgifera virgifera</name>
    <name type="common">western corn rootworm</name>
    <dbReference type="NCBI Taxonomy" id="50390"/>
    <lineage>
        <taxon>Eukaryota</taxon>
        <taxon>Metazoa</taxon>
        <taxon>Ecdysozoa</taxon>
        <taxon>Arthropoda</taxon>
        <taxon>Hexapoda</taxon>
        <taxon>Insecta</taxon>
        <taxon>Pterygota</taxon>
        <taxon>Neoptera</taxon>
        <taxon>Endopterygota</taxon>
        <taxon>Coleoptera</taxon>
        <taxon>Polyphaga</taxon>
        <taxon>Cucujiformia</taxon>
        <taxon>Chrysomeloidea</taxon>
        <taxon>Chrysomelidae</taxon>
        <taxon>Galerucinae</taxon>
        <taxon>Diabroticina</taxon>
        <taxon>Diabroticites</taxon>
        <taxon>Diabrotica</taxon>
    </lineage>
</organism>
<gene>
    <name evidence="25" type="primary">LOC114345009</name>
</gene>
<keyword evidence="16" id="KW-0496">Mitochondrion</keyword>
<comment type="catalytic activity">
    <reaction evidence="1">
        <text>[E2 ubiquitin-conjugating enzyme]-S-ubiquitinyl-L-cysteine + [acceptor protein]-L-lysine = [E2 ubiquitin-conjugating enzyme]-L-cysteine + [acceptor protein]-N(6)-ubiquitinyl-L-lysine.</text>
        <dbReference type="EC" id="2.3.2.31"/>
    </reaction>
</comment>
<dbReference type="Proteomes" id="UP001652700">
    <property type="component" value="Unplaced"/>
</dbReference>
<dbReference type="FunFam" id="1.20.120.1750:FF:000009">
    <property type="entry name" value="E3 ubiquitin-protein ligase parkin"/>
    <property type="match status" value="1"/>
</dbReference>
<evidence type="ECO:0000256" key="6">
    <source>
        <dbReference type="ARBA" id="ARBA00022490"/>
    </source>
</evidence>
<keyword evidence="9" id="KW-0479">Metal-binding</keyword>
<evidence type="ECO:0000313" key="23">
    <source>
        <dbReference type="EnsemblMetazoa" id="XP_050504375.1"/>
    </source>
</evidence>
<evidence type="ECO:0000256" key="4">
    <source>
        <dbReference type="ARBA" id="ARBA00004906"/>
    </source>
</evidence>
<dbReference type="UniPathway" id="UPA00143"/>
<keyword evidence="15" id="KW-0072">Autophagy</keyword>
<dbReference type="CDD" id="cd21382">
    <property type="entry name" value="RING0_parkin"/>
    <property type="match status" value="1"/>
</dbReference>
<dbReference type="Gene3D" id="2.20.25.20">
    <property type="match status" value="1"/>
</dbReference>
<dbReference type="SUPFAM" id="SSF57850">
    <property type="entry name" value="RING/U-box"/>
    <property type="match status" value="2"/>
</dbReference>
<feature type="domain" description="RING-type" evidence="22">
    <location>
        <begin position="264"/>
        <end position="492"/>
    </location>
</feature>
<comment type="subcellular location">
    <subcellularLocation>
        <location evidence="3">Cytoplasm</location>
        <location evidence="3">Cytosol</location>
    </subcellularLocation>
    <subcellularLocation>
        <location evidence="2">Mitochondrion</location>
    </subcellularLocation>
</comment>
<dbReference type="GO" id="GO:0006950">
    <property type="term" value="P:response to stress"/>
    <property type="evidence" value="ECO:0007669"/>
    <property type="project" value="UniProtKB-ARBA"/>
</dbReference>
<dbReference type="FunCoup" id="A0A6P7GZN8">
    <property type="interactions" value="718"/>
</dbReference>
<dbReference type="InterPro" id="IPR047535">
    <property type="entry name" value="RING-HC_RBR_parkin"/>
</dbReference>
<dbReference type="Pfam" id="PF22605">
    <property type="entry name" value="IBR_2"/>
    <property type="match status" value="1"/>
</dbReference>
<dbReference type="OrthoDB" id="1431934at2759"/>
<dbReference type="GO" id="GO:0009896">
    <property type="term" value="P:positive regulation of catabolic process"/>
    <property type="evidence" value="ECO:0007669"/>
    <property type="project" value="UniProtKB-ARBA"/>
</dbReference>
<evidence type="ECO:0000256" key="16">
    <source>
        <dbReference type="ARBA" id="ARBA00023128"/>
    </source>
</evidence>
<dbReference type="SMART" id="SM00647">
    <property type="entry name" value="IBR"/>
    <property type="match status" value="2"/>
</dbReference>
<dbReference type="InterPro" id="IPR002867">
    <property type="entry name" value="IBR_dom"/>
</dbReference>
<evidence type="ECO:0000256" key="9">
    <source>
        <dbReference type="ARBA" id="ARBA00022723"/>
    </source>
</evidence>
<dbReference type="GO" id="GO:1902532">
    <property type="term" value="P:negative regulation of intracellular signal transduction"/>
    <property type="evidence" value="ECO:0007669"/>
    <property type="project" value="UniProtKB-ARBA"/>
</dbReference>
<keyword evidence="8" id="KW-0808">Transferase</keyword>
<proteinExistence type="inferred from homology"/>
<dbReference type="RefSeq" id="XP_028151632.1">
    <property type="nucleotide sequence ID" value="XM_028295831.1"/>
</dbReference>
<dbReference type="CDD" id="cd16627">
    <property type="entry name" value="RING-HC_RBR_parkin"/>
    <property type="match status" value="1"/>
</dbReference>
<keyword evidence="13" id="KW-0862">Zinc</keyword>
<feature type="active site" evidence="19">
    <location>
        <position position="459"/>
    </location>
</feature>
<keyword evidence="7" id="KW-0597">Phosphoprotein</keyword>
<dbReference type="Gene3D" id="3.10.20.90">
    <property type="entry name" value="Phosphatidylinositol 3-kinase Catalytic Subunit, Chain A, domain 1"/>
    <property type="match status" value="1"/>
</dbReference>
<dbReference type="CDD" id="cd20340">
    <property type="entry name" value="BRcat_RBR_parkin"/>
    <property type="match status" value="1"/>
</dbReference>
<feature type="region of interest" description="Disordered" evidence="20">
    <location>
        <begin position="138"/>
        <end position="157"/>
    </location>
</feature>
<dbReference type="InterPro" id="IPR003977">
    <property type="entry name" value="Parkin"/>
</dbReference>
<keyword evidence="6" id="KW-0963">Cytoplasm</keyword>
<evidence type="ECO:0000259" key="22">
    <source>
        <dbReference type="PROSITE" id="PS51873"/>
    </source>
</evidence>
<keyword evidence="12" id="KW-0833">Ubl conjugation pathway</keyword>
<dbReference type="GO" id="GO:0005739">
    <property type="term" value="C:mitochondrion"/>
    <property type="evidence" value="ECO:0007669"/>
    <property type="project" value="UniProtKB-SubCell"/>
</dbReference>
<dbReference type="InterPro" id="IPR044066">
    <property type="entry name" value="TRIAD_supradom"/>
</dbReference>
<dbReference type="PROSITE" id="PS50053">
    <property type="entry name" value="UBIQUITIN_2"/>
    <property type="match status" value="1"/>
</dbReference>
<evidence type="ECO:0000256" key="14">
    <source>
        <dbReference type="ARBA" id="ARBA00022843"/>
    </source>
</evidence>
<keyword evidence="11" id="KW-0863">Zinc-finger</keyword>
<dbReference type="PANTHER" id="PTHR11685">
    <property type="entry name" value="RBR FAMILY RING FINGER AND IBR DOMAIN-CONTAINING"/>
    <property type="match status" value="1"/>
</dbReference>
<evidence type="ECO:0000313" key="24">
    <source>
        <dbReference type="Proteomes" id="UP001652700"/>
    </source>
</evidence>
<dbReference type="PROSITE" id="PS51873">
    <property type="entry name" value="TRIAD"/>
    <property type="match status" value="1"/>
</dbReference>
<comment type="similarity">
    <text evidence="17">Belongs to the RBR family. Parkin subfamily.</text>
</comment>
<dbReference type="Pfam" id="PF17976">
    <property type="entry name" value="zf-RING_12"/>
    <property type="match status" value="1"/>
</dbReference>
<dbReference type="GO" id="GO:0008270">
    <property type="term" value="F:zinc ion binding"/>
    <property type="evidence" value="ECO:0007669"/>
    <property type="project" value="UniProtKB-KW"/>
</dbReference>
<protein>
    <recommendedName>
        <fullName evidence="18">E3 ubiquitin-protein ligase parkin</fullName>
        <ecNumber evidence="5">2.3.2.31</ecNumber>
    </recommendedName>
</protein>
<dbReference type="Pfam" id="PF17978">
    <property type="entry name" value="zf-RING_14"/>
    <property type="match status" value="1"/>
</dbReference>
<keyword evidence="14" id="KW-0832">Ubl conjugation</keyword>